<name>W1Y7B0_9ZZZZ</name>
<proteinExistence type="predicted"/>
<sequence>VINTFRMKQGGKGANTYAINPIDVYQKIQNELSQMSHRNNDKKRNQRQSQQAMAFVKAKKETISFIKLLSS</sequence>
<reference evidence="1" key="1">
    <citation type="submission" date="2013-12" db="EMBL/GenBank/DDBJ databases">
        <title>A Varibaculum cambriense genome reconstructed from a premature infant gut community with otherwise low bacterial novelty that shifts toward anaerobic metabolism during the third week of life.</title>
        <authorList>
            <person name="Brown C.T."/>
            <person name="Sharon I."/>
            <person name="Thomas B.C."/>
            <person name="Castelle C.J."/>
            <person name="Morowitz M.J."/>
            <person name="Banfield J.F."/>
        </authorList>
    </citation>
    <scope>NUCLEOTIDE SEQUENCE</scope>
</reference>
<gene>
    <name evidence="1" type="ORF">Q604_UNBC08207G0001</name>
</gene>
<protein>
    <submittedName>
        <fullName evidence="1">Uncharacterized protein</fullName>
    </submittedName>
</protein>
<comment type="caution">
    <text evidence="1">The sequence shown here is derived from an EMBL/GenBank/DDBJ whole genome shotgun (WGS) entry which is preliminary data.</text>
</comment>
<accession>W1Y7B0</accession>
<feature type="non-terminal residue" evidence="1">
    <location>
        <position position="1"/>
    </location>
</feature>
<feature type="non-terminal residue" evidence="1">
    <location>
        <position position="71"/>
    </location>
</feature>
<dbReference type="EMBL" id="AZMM01008207">
    <property type="protein sequence ID" value="ETJ37575.1"/>
    <property type="molecule type" value="Genomic_DNA"/>
</dbReference>
<evidence type="ECO:0000313" key="1">
    <source>
        <dbReference type="EMBL" id="ETJ37575.1"/>
    </source>
</evidence>
<organism evidence="1">
    <name type="scientific">human gut metagenome</name>
    <dbReference type="NCBI Taxonomy" id="408170"/>
    <lineage>
        <taxon>unclassified sequences</taxon>
        <taxon>metagenomes</taxon>
        <taxon>organismal metagenomes</taxon>
    </lineage>
</organism>
<dbReference type="AlphaFoldDB" id="W1Y7B0"/>